<evidence type="ECO:0000256" key="2">
    <source>
        <dbReference type="ARBA" id="ARBA00008226"/>
    </source>
</evidence>
<keyword evidence="11 13" id="KW-0030">Aminoacyl-tRNA synthetase</keyword>
<comment type="subunit">
    <text evidence="3 13">Homodimer.</text>
</comment>
<dbReference type="GO" id="GO:0005829">
    <property type="term" value="C:cytosol"/>
    <property type="evidence" value="ECO:0007669"/>
    <property type="project" value="TreeGrafter"/>
</dbReference>
<sequence>MAETENKSDKSAGEGDLGTKEQEIYDQRLEKAGKWRDAGFNPYGNGYRPQHQAAEIHEKHSAQTAEEIEQAAPPPYDVAGRVVAMRSFGKAAFIKLRDRSGEIQVHMKKDALGDTYETFKLCDVGDFLAATGTIFRSKTGELTLSATKFVPLTKSLRPLPEKWHGLQDVEMRYRQRYLDLVSNPDVKQTFLRRNKLIRFIRNFLDTRDFVEVETPMMHPLVSGAAARPFSTHHNALDIDLYMRIAPELYLKRLVVGGFDRVYEVNRNFRNEGISTRHNPEFTMLEFYQAYATYEDLMDLSEEMISEAAQAVTGDSKVKYGEHVLDFGKGWKRISMTEAIREVVSGLSDKDMADADRLRHELLKTSHSEAERRAVDTMNHGELVGALFEHHVEHTLIHPTFITHFPTAVSPLARRNDANPDVTDRFELYVAGREIANAFSELNDPLDQKGRFLAQLEAKQRGQQETMDYDDDYIRALEHGMPPTAGEGIGIDRLAMLFTDSQSIRDVILFPLLKPLAK</sequence>
<name>A0A0H4WR52_9BACT</name>
<evidence type="ECO:0000256" key="15">
    <source>
        <dbReference type="SAM" id="MobiDB-lite"/>
    </source>
</evidence>
<evidence type="ECO:0000313" key="17">
    <source>
        <dbReference type="EMBL" id="AKQ65249.1"/>
    </source>
</evidence>
<dbReference type="Gene3D" id="2.40.50.140">
    <property type="entry name" value="Nucleic acid-binding proteins"/>
    <property type="match status" value="1"/>
</dbReference>
<dbReference type="Gene3D" id="3.30.930.10">
    <property type="entry name" value="Bira Bifunctional Protein, Domain 2"/>
    <property type="match status" value="1"/>
</dbReference>
<dbReference type="InterPro" id="IPR004364">
    <property type="entry name" value="Aa-tRNA-synt_II"/>
</dbReference>
<proteinExistence type="inferred from homology"/>
<dbReference type="InterPro" id="IPR044136">
    <property type="entry name" value="Lys-tRNA-ligase_II_N"/>
</dbReference>
<gene>
    <name evidence="13" type="primary">lysS</name>
    <name evidence="17" type="ORF">A176_002161</name>
</gene>
<comment type="similarity">
    <text evidence="2 13">Belongs to the class-II aminoacyl-tRNA synthetase family.</text>
</comment>
<dbReference type="EMBL" id="CP012109">
    <property type="protein sequence ID" value="AKQ65249.1"/>
    <property type="molecule type" value="Genomic_DNA"/>
</dbReference>
<evidence type="ECO:0000256" key="12">
    <source>
        <dbReference type="ARBA" id="ARBA00048573"/>
    </source>
</evidence>
<keyword evidence="5 13" id="KW-0436">Ligase</keyword>
<dbReference type="SUPFAM" id="SSF55681">
    <property type="entry name" value="Class II aaRS and biotin synthetases"/>
    <property type="match status" value="1"/>
</dbReference>
<dbReference type="PROSITE" id="PS50862">
    <property type="entry name" value="AA_TRNA_LIGASE_II"/>
    <property type="match status" value="1"/>
</dbReference>
<dbReference type="STRING" id="1297742.A176_002161"/>
<accession>A0A0H4WR52</accession>
<dbReference type="GO" id="GO:0042803">
    <property type="term" value="F:protein homodimerization activity"/>
    <property type="evidence" value="ECO:0007669"/>
    <property type="project" value="UniProtKB-ARBA"/>
</dbReference>
<keyword evidence="10 13" id="KW-0648">Protein biosynthesis</keyword>
<dbReference type="InterPro" id="IPR045864">
    <property type="entry name" value="aa-tRNA-synth_II/BPL/LPL"/>
</dbReference>
<keyword evidence="6 13" id="KW-0479">Metal-binding</keyword>
<protein>
    <recommendedName>
        <fullName evidence="13">Lysine--tRNA ligase</fullName>
        <ecNumber evidence="13">6.1.1.6</ecNumber>
    </recommendedName>
    <alternativeName>
        <fullName evidence="13">Lysyl-tRNA synthetase</fullName>
        <shortName evidence="13">LysRS</shortName>
    </alternativeName>
</protein>
<dbReference type="GO" id="GO:0006430">
    <property type="term" value="P:lysyl-tRNA aminoacylation"/>
    <property type="evidence" value="ECO:0007669"/>
    <property type="project" value="UniProtKB-UniRule"/>
</dbReference>
<evidence type="ECO:0000256" key="14">
    <source>
        <dbReference type="RuleBase" id="RU000336"/>
    </source>
</evidence>
<dbReference type="AlphaFoldDB" id="A0A0H4WR52"/>
<feature type="binding site" evidence="13">
    <location>
        <position position="433"/>
    </location>
    <ligand>
        <name>Mg(2+)</name>
        <dbReference type="ChEBI" id="CHEBI:18420"/>
        <label>1</label>
    </ligand>
</feature>
<keyword evidence="18" id="KW-1185">Reference proteome</keyword>
<keyword evidence="9 13" id="KW-0460">Magnesium</keyword>
<dbReference type="InterPro" id="IPR018149">
    <property type="entry name" value="Lys-tRNA-synth_II_C"/>
</dbReference>
<comment type="subcellular location">
    <subcellularLocation>
        <location evidence="1 13">Cytoplasm</location>
    </subcellularLocation>
</comment>
<dbReference type="Pfam" id="PF01336">
    <property type="entry name" value="tRNA_anti-codon"/>
    <property type="match status" value="1"/>
</dbReference>
<keyword evidence="8 13" id="KW-0067">ATP-binding</keyword>
<evidence type="ECO:0000313" key="18">
    <source>
        <dbReference type="Proteomes" id="UP000009026"/>
    </source>
</evidence>
<evidence type="ECO:0000256" key="5">
    <source>
        <dbReference type="ARBA" id="ARBA00022598"/>
    </source>
</evidence>
<evidence type="ECO:0000256" key="4">
    <source>
        <dbReference type="ARBA" id="ARBA00022490"/>
    </source>
</evidence>
<dbReference type="eggNOG" id="COG1190">
    <property type="taxonomic scope" value="Bacteria"/>
</dbReference>
<dbReference type="GO" id="GO:0000049">
    <property type="term" value="F:tRNA binding"/>
    <property type="evidence" value="ECO:0007669"/>
    <property type="project" value="TreeGrafter"/>
</dbReference>
<evidence type="ECO:0000256" key="6">
    <source>
        <dbReference type="ARBA" id="ARBA00022723"/>
    </source>
</evidence>
<feature type="binding site" evidence="13">
    <location>
        <position position="433"/>
    </location>
    <ligand>
        <name>Mg(2+)</name>
        <dbReference type="ChEBI" id="CHEBI:18420"/>
        <label>2</label>
    </ligand>
</feature>
<keyword evidence="4 13" id="KW-0963">Cytoplasm</keyword>
<dbReference type="GO" id="GO:0000287">
    <property type="term" value="F:magnesium ion binding"/>
    <property type="evidence" value="ECO:0007669"/>
    <property type="project" value="UniProtKB-UniRule"/>
</dbReference>
<evidence type="ECO:0000256" key="13">
    <source>
        <dbReference type="HAMAP-Rule" id="MF_00252"/>
    </source>
</evidence>
<dbReference type="InterPro" id="IPR012340">
    <property type="entry name" value="NA-bd_OB-fold"/>
</dbReference>
<feature type="domain" description="Aminoacyl-transfer RNA synthetases class-II family profile" evidence="16">
    <location>
        <begin position="193"/>
        <end position="514"/>
    </location>
</feature>
<keyword evidence="7 13" id="KW-0547">Nucleotide-binding</keyword>
<evidence type="ECO:0000256" key="11">
    <source>
        <dbReference type="ARBA" id="ARBA00023146"/>
    </source>
</evidence>
<dbReference type="SUPFAM" id="SSF50249">
    <property type="entry name" value="Nucleic acid-binding proteins"/>
    <property type="match status" value="1"/>
</dbReference>
<comment type="cofactor">
    <cofactor evidence="13 14">
        <name>Mg(2+)</name>
        <dbReference type="ChEBI" id="CHEBI:18420"/>
    </cofactor>
    <text evidence="13 14">Binds 3 Mg(2+) ions per subunit.</text>
</comment>
<evidence type="ECO:0000256" key="3">
    <source>
        <dbReference type="ARBA" id="ARBA00011738"/>
    </source>
</evidence>
<evidence type="ECO:0000256" key="7">
    <source>
        <dbReference type="ARBA" id="ARBA00022741"/>
    </source>
</evidence>
<evidence type="ECO:0000256" key="10">
    <source>
        <dbReference type="ARBA" id="ARBA00022917"/>
    </source>
</evidence>
<dbReference type="FunFam" id="2.40.50.140:FF:000024">
    <property type="entry name" value="Lysine--tRNA ligase"/>
    <property type="match status" value="1"/>
</dbReference>
<dbReference type="PATRIC" id="fig|1297742.4.peg.2185"/>
<dbReference type="FunFam" id="3.30.930.10:FF:000001">
    <property type="entry name" value="Lysine--tRNA ligase"/>
    <property type="match status" value="1"/>
</dbReference>
<evidence type="ECO:0000256" key="9">
    <source>
        <dbReference type="ARBA" id="ARBA00022842"/>
    </source>
</evidence>
<evidence type="ECO:0000259" key="16">
    <source>
        <dbReference type="PROSITE" id="PS50862"/>
    </source>
</evidence>
<dbReference type="NCBIfam" id="NF001756">
    <property type="entry name" value="PRK00484.1"/>
    <property type="match status" value="1"/>
</dbReference>
<dbReference type="OrthoDB" id="9802326at2"/>
<reference evidence="17 18" key="1">
    <citation type="journal article" date="2016" name="PLoS ONE">
        <title>Complete Genome Sequence and Comparative Genomics of a Novel Myxobacterium Myxococcus hansupus.</title>
        <authorList>
            <person name="Sharma G."/>
            <person name="Narwani T."/>
            <person name="Subramanian S."/>
        </authorList>
    </citation>
    <scope>NUCLEOTIDE SEQUENCE [LARGE SCALE GENOMIC DNA]</scope>
    <source>
        <strain evidence="18">mixupus</strain>
    </source>
</reference>
<dbReference type="InterPro" id="IPR002313">
    <property type="entry name" value="Lys-tRNA-ligase_II"/>
</dbReference>
<dbReference type="Pfam" id="PF00152">
    <property type="entry name" value="tRNA-synt_2"/>
    <property type="match status" value="1"/>
</dbReference>
<dbReference type="PANTHER" id="PTHR42918:SF15">
    <property type="entry name" value="LYSINE--TRNA LIGASE, CHLOROPLASTIC_MITOCHONDRIAL"/>
    <property type="match status" value="1"/>
</dbReference>
<evidence type="ECO:0000256" key="8">
    <source>
        <dbReference type="ARBA" id="ARBA00022840"/>
    </source>
</evidence>
<dbReference type="CDD" id="cd04322">
    <property type="entry name" value="LysRS_N"/>
    <property type="match status" value="1"/>
</dbReference>
<feature type="region of interest" description="Disordered" evidence="15">
    <location>
        <begin position="1"/>
        <end position="25"/>
    </location>
</feature>
<dbReference type="RefSeq" id="WP_002639936.1">
    <property type="nucleotide sequence ID" value="NZ_CP012109.1"/>
</dbReference>
<dbReference type="KEGG" id="mym:A176_002161"/>
<evidence type="ECO:0000256" key="1">
    <source>
        <dbReference type="ARBA" id="ARBA00004496"/>
    </source>
</evidence>
<organism evidence="17 18">
    <name type="scientific">Pseudomyxococcus hansupus</name>
    <dbReference type="NCBI Taxonomy" id="1297742"/>
    <lineage>
        <taxon>Bacteria</taxon>
        <taxon>Pseudomonadati</taxon>
        <taxon>Myxococcota</taxon>
        <taxon>Myxococcia</taxon>
        <taxon>Myxococcales</taxon>
        <taxon>Cystobacterineae</taxon>
        <taxon>Myxococcaceae</taxon>
        <taxon>Pseudomyxococcus</taxon>
    </lineage>
</organism>
<dbReference type="NCBIfam" id="TIGR00499">
    <property type="entry name" value="lysS_bact"/>
    <property type="match status" value="1"/>
</dbReference>
<dbReference type="Proteomes" id="UP000009026">
    <property type="component" value="Chromosome"/>
</dbReference>
<dbReference type="PRINTS" id="PR00982">
    <property type="entry name" value="TRNASYNTHLYS"/>
</dbReference>
<comment type="catalytic activity">
    <reaction evidence="12 13 14">
        <text>tRNA(Lys) + L-lysine + ATP = L-lysyl-tRNA(Lys) + AMP + diphosphate</text>
        <dbReference type="Rhea" id="RHEA:20792"/>
        <dbReference type="Rhea" id="RHEA-COMP:9696"/>
        <dbReference type="Rhea" id="RHEA-COMP:9697"/>
        <dbReference type="ChEBI" id="CHEBI:30616"/>
        <dbReference type="ChEBI" id="CHEBI:32551"/>
        <dbReference type="ChEBI" id="CHEBI:33019"/>
        <dbReference type="ChEBI" id="CHEBI:78442"/>
        <dbReference type="ChEBI" id="CHEBI:78529"/>
        <dbReference type="ChEBI" id="CHEBI:456215"/>
        <dbReference type="EC" id="6.1.1.6"/>
    </reaction>
</comment>
<dbReference type="GO" id="GO:0004824">
    <property type="term" value="F:lysine-tRNA ligase activity"/>
    <property type="evidence" value="ECO:0007669"/>
    <property type="project" value="UniProtKB-UniRule"/>
</dbReference>
<dbReference type="HAMAP" id="MF_00252">
    <property type="entry name" value="Lys_tRNA_synth_class2"/>
    <property type="match status" value="1"/>
</dbReference>
<feature type="binding site" evidence="13">
    <location>
        <position position="426"/>
    </location>
    <ligand>
        <name>Mg(2+)</name>
        <dbReference type="ChEBI" id="CHEBI:18420"/>
        <label>1</label>
    </ligand>
</feature>
<dbReference type="GO" id="GO:0005524">
    <property type="term" value="F:ATP binding"/>
    <property type="evidence" value="ECO:0007669"/>
    <property type="project" value="UniProtKB-UniRule"/>
</dbReference>
<dbReference type="InterPro" id="IPR006195">
    <property type="entry name" value="aa-tRNA-synth_II"/>
</dbReference>
<dbReference type="PANTHER" id="PTHR42918">
    <property type="entry name" value="LYSYL-TRNA SYNTHETASE"/>
    <property type="match status" value="1"/>
</dbReference>
<dbReference type="EC" id="6.1.1.6" evidence="13"/>
<dbReference type="InterPro" id="IPR004365">
    <property type="entry name" value="NA-bd_OB_tRNA"/>
</dbReference>
<dbReference type="CDD" id="cd00775">
    <property type="entry name" value="LysRS_core"/>
    <property type="match status" value="1"/>
</dbReference>